<name>K3ZKX1_SETIT</name>
<keyword evidence="3" id="KW-1185">Reference proteome</keyword>
<protein>
    <submittedName>
        <fullName evidence="2">Uncharacterized protein</fullName>
    </submittedName>
</protein>
<evidence type="ECO:0000256" key="1">
    <source>
        <dbReference type="SAM" id="MobiDB-lite"/>
    </source>
</evidence>
<dbReference type="EMBL" id="AGNK02004644">
    <property type="status" value="NOT_ANNOTATED_CDS"/>
    <property type="molecule type" value="Genomic_DNA"/>
</dbReference>
<organism evidence="2 3">
    <name type="scientific">Setaria italica</name>
    <name type="common">Foxtail millet</name>
    <name type="synonym">Panicum italicum</name>
    <dbReference type="NCBI Taxonomy" id="4555"/>
    <lineage>
        <taxon>Eukaryota</taxon>
        <taxon>Viridiplantae</taxon>
        <taxon>Streptophyta</taxon>
        <taxon>Embryophyta</taxon>
        <taxon>Tracheophyta</taxon>
        <taxon>Spermatophyta</taxon>
        <taxon>Magnoliopsida</taxon>
        <taxon>Liliopsida</taxon>
        <taxon>Poales</taxon>
        <taxon>Poaceae</taxon>
        <taxon>PACMAD clade</taxon>
        <taxon>Panicoideae</taxon>
        <taxon>Panicodae</taxon>
        <taxon>Paniceae</taxon>
        <taxon>Cenchrinae</taxon>
        <taxon>Setaria</taxon>
    </lineage>
</organism>
<evidence type="ECO:0000313" key="3">
    <source>
        <dbReference type="Proteomes" id="UP000004995"/>
    </source>
</evidence>
<dbReference type="EnsemblPlants" id="KQK93718">
    <property type="protein sequence ID" value="KQK93718"/>
    <property type="gene ID" value="SETIT_027227mg"/>
</dbReference>
<dbReference type="HOGENOM" id="CLU_2982717_0_0_1"/>
<dbReference type="InParanoid" id="K3ZKX1"/>
<dbReference type="AlphaFoldDB" id="K3ZKX1"/>
<feature type="region of interest" description="Disordered" evidence="1">
    <location>
        <begin position="1"/>
        <end position="28"/>
    </location>
</feature>
<sequence>MVEVKGVVGDGQTDGDRGPSIKTSGPTTKTIQVKSTILFLPCTFPVSCWRRRSRDDTG</sequence>
<dbReference type="Proteomes" id="UP000004995">
    <property type="component" value="Unassembled WGS sequence"/>
</dbReference>
<reference evidence="2" key="2">
    <citation type="submission" date="2018-08" db="UniProtKB">
        <authorList>
            <consortium name="EnsemblPlants"/>
        </authorList>
    </citation>
    <scope>IDENTIFICATION</scope>
    <source>
        <strain evidence="2">Yugu1</strain>
    </source>
</reference>
<proteinExistence type="predicted"/>
<evidence type="ECO:0000313" key="2">
    <source>
        <dbReference type="EnsemblPlants" id="KQK93718"/>
    </source>
</evidence>
<accession>K3ZKX1</accession>
<dbReference type="Gramene" id="KQK93718">
    <property type="protein sequence ID" value="KQK93718"/>
    <property type="gene ID" value="SETIT_027227mg"/>
</dbReference>
<reference evidence="3" key="1">
    <citation type="journal article" date="2012" name="Nat. Biotechnol.">
        <title>Reference genome sequence of the model plant Setaria.</title>
        <authorList>
            <person name="Bennetzen J.L."/>
            <person name="Schmutz J."/>
            <person name="Wang H."/>
            <person name="Percifield R."/>
            <person name="Hawkins J."/>
            <person name="Pontaroli A.C."/>
            <person name="Estep M."/>
            <person name="Feng L."/>
            <person name="Vaughn J.N."/>
            <person name="Grimwood J."/>
            <person name="Jenkins J."/>
            <person name="Barry K."/>
            <person name="Lindquist E."/>
            <person name="Hellsten U."/>
            <person name="Deshpande S."/>
            <person name="Wang X."/>
            <person name="Wu X."/>
            <person name="Mitros T."/>
            <person name="Triplett J."/>
            <person name="Yang X."/>
            <person name="Ye C.Y."/>
            <person name="Mauro-Herrera M."/>
            <person name="Wang L."/>
            <person name="Li P."/>
            <person name="Sharma M."/>
            <person name="Sharma R."/>
            <person name="Ronald P.C."/>
            <person name="Panaud O."/>
            <person name="Kellogg E.A."/>
            <person name="Brutnell T.P."/>
            <person name="Doust A.N."/>
            <person name="Tuskan G.A."/>
            <person name="Rokhsar D."/>
            <person name="Devos K.M."/>
        </authorList>
    </citation>
    <scope>NUCLEOTIDE SEQUENCE [LARGE SCALE GENOMIC DNA]</scope>
    <source>
        <strain evidence="3">cv. Yugu1</strain>
    </source>
</reference>